<dbReference type="SUPFAM" id="SSF63817">
    <property type="entry name" value="Sortase"/>
    <property type="match status" value="1"/>
</dbReference>
<reference evidence="3 4" key="1">
    <citation type="submission" date="2016-10" db="EMBL/GenBank/DDBJ databases">
        <authorList>
            <person name="Varghese N."/>
            <person name="Submissions S."/>
        </authorList>
    </citation>
    <scope>NUCLEOTIDE SEQUENCE [LARGE SCALE GENOMIC DNA]</scope>
    <source>
        <strain evidence="3 4">IBRC-M10081</strain>
    </source>
</reference>
<name>A0A662Z0V1_9STAP</name>
<accession>A0A662Z0V1</accession>
<dbReference type="OrthoDB" id="2987398at2"/>
<dbReference type="GO" id="GO:0016787">
    <property type="term" value="F:hydrolase activity"/>
    <property type="evidence" value="ECO:0007669"/>
    <property type="project" value="UniProtKB-KW"/>
</dbReference>
<dbReference type="Pfam" id="PF04203">
    <property type="entry name" value="Sortase"/>
    <property type="match status" value="1"/>
</dbReference>
<feature type="active site" description="Acyl-thioester intermediate" evidence="2">
    <location>
        <position position="197"/>
    </location>
</feature>
<keyword evidence="1" id="KW-0378">Hydrolase</keyword>
<dbReference type="NCBIfam" id="TIGR01076">
    <property type="entry name" value="sortase_fam"/>
    <property type="match status" value="1"/>
</dbReference>
<gene>
    <name evidence="3" type="ORF">SAMN05192557_0151</name>
</gene>
<protein>
    <submittedName>
        <fullName evidence="3">Sortase A. Cysteine peptidase. MEROPS family C60A</fullName>
    </submittedName>
</protein>
<dbReference type="Gene3D" id="2.40.260.10">
    <property type="entry name" value="Sortase"/>
    <property type="match status" value="1"/>
</dbReference>
<dbReference type="AlphaFoldDB" id="A0A662Z0V1"/>
<sequence length="219" mass="24877">MRVLMRLLGLLLIGAAVVLFFWQDIQEYFTDRVNDRIIEAFHNGEENVEIAWWERFITGIDSYDGNVARADSNKSQGVRLSGNMEGVLNIPSANISEPVFGGEWTEEKLRNGLSFVNEDDHIDMQNVLIAGHRVEGAGIRFNHLDRAEIGDKIEFITREGTREFVITEIELVDPTAVEVMDQDPDPSASQEMTLITCDDYNPETMTWDTRLIVKAEIVE</sequence>
<evidence type="ECO:0000256" key="1">
    <source>
        <dbReference type="ARBA" id="ARBA00022801"/>
    </source>
</evidence>
<dbReference type="InterPro" id="IPR023365">
    <property type="entry name" value="Sortase_dom-sf"/>
</dbReference>
<organism evidence="3 4">
    <name type="scientific">Aliicoccus persicus</name>
    <dbReference type="NCBI Taxonomy" id="930138"/>
    <lineage>
        <taxon>Bacteria</taxon>
        <taxon>Bacillati</taxon>
        <taxon>Bacillota</taxon>
        <taxon>Bacilli</taxon>
        <taxon>Bacillales</taxon>
        <taxon>Staphylococcaceae</taxon>
        <taxon>Aliicoccus</taxon>
    </lineage>
</organism>
<proteinExistence type="predicted"/>
<dbReference type="Proteomes" id="UP000243605">
    <property type="component" value="Unassembled WGS sequence"/>
</dbReference>
<evidence type="ECO:0000256" key="2">
    <source>
        <dbReference type="PIRSR" id="PIRSR605754-1"/>
    </source>
</evidence>
<dbReference type="InterPro" id="IPR005754">
    <property type="entry name" value="Sortase"/>
</dbReference>
<evidence type="ECO:0000313" key="3">
    <source>
        <dbReference type="EMBL" id="SEV81297.1"/>
    </source>
</evidence>
<feature type="active site" description="Proton donor/acceptor" evidence="2">
    <location>
        <position position="132"/>
    </location>
</feature>
<dbReference type="EMBL" id="FOIT01000001">
    <property type="protein sequence ID" value="SEV81297.1"/>
    <property type="molecule type" value="Genomic_DNA"/>
</dbReference>
<evidence type="ECO:0000313" key="4">
    <source>
        <dbReference type="Proteomes" id="UP000243605"/>
    </source>
</evidence>
<keyword evidence="4" id="KW-1185">Reference proteome</keyword>
<dbReference type="RefSeq" id="WP_091472857.1">
    <property type="nucleotide sequence ID" value="NZ_FOIT01000001.1"/>
</dbReference>